<dbReference type="HOGENOM" id="CLU_2600214_0_0_11"/>
<reference evidence="1 2" key="1">
    <citation type="submission" date="2013-07" db="EMBL/GenBank/DDBJ databases">
        <authorList>
            <consortium name="DOE Joint Genome Institute"/>
            <person name="Eisen J."/>
            <person name="Huntemann M."/>
            <person name="Han J."/>
            <person name="Chen A."/>
            <person name="Kyrpides N."/>
            <person name="Mavromatis K."/>
            <person name="Markowitz V."/>
            <person name="Palaniappan K."/>
            <person name="Ivanova N."/>
            <person name="Schaumberg A."/>
            <person name="Pati A."/>
            <person name="Liolios K."/>
            <person name="Nordberg H.P."/>
            <person name="Cantor M.N."/>
            <person name="Hua S.X."/>
            <person name="Woyke T."/>
        </authorList>
    </citation>
    <scope>NUCLEOTIDE SEQUENCE [LARGE SCALE GENOMIC DNA]</scope>
    <source>
        <strain evidence="1 2">DSM 44712</strain>
    </source>
</reference>
<protein>
    <submittedName>
        <fullName evidence="1">Uncharacterized protein</fullName>
    </submittedName>
</protein>
<dbReference type="EMBL" id="JFBT01000001">
    <property type="protein sequence ID" value="EXG82206.1"/>
    <property type="molecule type" value="Genomic_DNA"/>
</dbReference>
<sequence>MSMQLIGRRLSSAEARVLLDDPTTVETLLYGDPDDDEMVQPELDLGKNWHALHYILNGSAWGIGEGAGAAILGGVEVGEDNS</sequence>
<comment type="caution">
    <text evidence="1">The sequence shown here is derived from an EMBL/GenBank/DDBJ whole genome shotgun (WGS) entry which is preliminary data.</text>
</comment>
<evidence type="ECO:0000313" key="1">
    <source>
        <dbReference type="EMBL" id="EXG82206.1"/>
    </source>
</evidence>
<dbReference type="Pfam" id="PF08974">
    <property type="entry name" value="DUF1877"/>
    <property type="match status" value="1"/>
</dbReference>
<evidence type="ECO:0000313" key="2">
    <source>
        <dbReference type="Proteomes" id="UP000021053"/>
    </source>
</evidence>
<dbReference type="SUPFAM" id="SSF111069">
    <property type="entry name" value="Hypothetical protein yfbM"/>
    <property type="match status" value="1"/>
</dbReference>
<keyword evidence="2" id="KW-1185">Reference proteome</keyword>
<dbReference type="InterPro" id="IPR035944">
    <property type="entry name" value="YfbM-like_sf"/>
</dbReference>
<dbReference type="AlphaFoldDB" id="A0A011AJN3"/>
<proteinExistence type="predicted"/>
<dbReference type="InterPro" id="IPR015068">
    <property type="entry name" value="DUF1877"/>
</dbReference>
<organism evidence="1 2">
    <name type="scientific">Cryptosporangium arvum DSM 44712</name>
    <dbReference type="NCBI Taxonomy" id="927661"/>
    <lineage>
        <taxon>Bacteria</taxon>
        <taxon>Bacillati</taxon>
        <taxon>Actinomycetota</taxon>
        <taxon>Actinomycetes</taxon>
        <taxon>Cryptosporangiales</taxon>
        <taxon>Cryptosporangiaceae</taxon>
        <taxon>Cryptosporangium</taxon>
    </lineage>
</organism>
<gene>
    <name evidence="1" type="ORF">CryarDRAFT_3363</name>
</gene>
<name>A0A011AJN3_9ACTN</name>
<dbReference type="Gene3D" id="3.40.1760.10">
    <property type="entry name" value="YfbM-like super family"/>
    <property type="match status" value="1"/>
</dbReference>
<accession>A0A011AJN3</accession>
<dbReference type="OrthoDB" id="5354816at2"/>
<dbReference type="Proteomes" id="UP000021053">
    <property type="component" value="Unassembled WGS sequence"/>
</dbReference>